<dbReference type="Gene3D" id="2.160.20.60">
    <property type="entry name" value="Glutamate synthase, alpha subunit, C-terminal domain"/>
    <property type="match status" value="1"/>
</dbReference>
<dbReference type="Proteomes" id="UP001215956">
    <property type="component" value="Unassembled WGS sequence"/>
</dbReference>
<reference evidence="1 2" key="1">
    <citation type="submission" date="2023-03" db="EMBL/GenBank/DDBJ databases">
        <title>Whole genome sequencing of Methanotrichaceae archaeon M04Ac.</title>
        <authorList>
            <person name="Khomyakova M.A."/>
            <person name="Merkel A.Y."/>
            <person name="Slobodkin A.I."/>
        </authorList>
    </citation>
    <scope>NUCLEOTIDE SEQUENCE [LARGE SCALE GENOMIC DNA]</scope>
    <source>
        <strain evidence="1 2">M04Ac</strain>
    </source>
</reference>
<proteinExistence type="predicted"/>
<dbReference type="PANTHER" id="PTHR39673">
    <property type="entry name" value="TUNGSTEN FORMYLMETHANOFURAN DEHYDROGENASE, SUBUNIT C (FWDC)"/>
    <property type="match status" value="1"/>
</dbReference>
<sequence>MIEIEGGGEGCLCDFTFDFFWQHRGSRLDPDGVVSGGLSRRDLVEALRQGETVRVQGDVGGRLGSSLGVDLASFGGTGGAIEGTGSIIVDGDVGPRMGISMIRGSIYVSGSVATPLGNVVEVESDMTGYRKYISTTEVLERGGEVLPPNRLEEGLLILNDGLLRETLGARSGGERVLRVEGDAGMSAGILMRSGLLEVLGDAGRNTGVLMRGGRIVVSGSCDDFTAAEMRGGEIFVAGDAGGYICARMKGGAVYASRGKPIPPVKILPVKGEEVGLITRALRINGIQAMGFKKFSL</sequence>
<dbReference type="EMBL" id="JARFPL010000003">
    <property type="protein sequence ID" value="MDF0592216.1"/>
    <property type="molecule type" value="Genomic_DNA"/>
</dbReference>
<comment type="caution">
    <text evidence="1">The sequence shown here is derived from an EMBL/GenBank/DDBJ whole genome shotgun (WGS) entry which is preliminary data.</text>
</comment>
<dbReference type="SUPFAM" id="SSF69336">
    <property type="entry name" value="Alpha subunit of glutamate synthase, C-terminal domain"/>
    <property type="match status" value="1"/>
</dbReference>
<dbReference type="InterPro" id="IPR036485">
    <property type="entry name" value="Glu_synth_asu_C_sf"/>
</dbReference>
<dbReference type="RefSeq" id="WP_316967927.1">
    <property type="nucleotide sequence ID" value="NZ_JARFPL010000003.1"/>
</dbReference>
<protein>
    <submittedName>
        <fullName evidence="1">Tributyrin esterase</fullName>
    </submittedName>
</protein>
<keyword evidence="2" id="KW-1185">Reference proteome</keyword>
<name>A0ABT5XBX7_9EURY</name>
<evidence type="ECO:0000313" key="1">
    <source>
        <dbReference type="EMBL" id="MDF0592216.1"/>
    </source>
</evidence>
<organism evidence="1 2">
    <name type="scientific">Candidatus Methanocrinis alkalitolerans</name>
    <dbReference type="NCBI Taxonomy" id="3033395"/>
    <lineage>
        <taxon>Archaea</taxon>
        <taxon>Methanobacteriati</taxon>
        <taxon>Methanobacteriota</taxon>
        <taxon>Stenosarchaea group</taxon>
        <taxon>Methanomicrobia</taxon>
        <taxon>Methanotrichales</taxon>
        <taxon>Methanotrichaceae</taxon>
        <taxon>Methanocrinis</taxon>
    </lineage>
</organism>
<accession>A0ABT5XBX7</accession>
<dbReference type="PANTHER" id="PTHR39673:SF8">
    <property type="entry name" value="GLUTAMATE SYNTHASE ALPHA SUBUNIT C-TERMINAL DOMAIN-CONTAINING PROTEIN"/>
    <property type="match status" value="1"/>
</dbReference>
<evidence type="ECO:0000313" key="2">
    <source>
        <dbReference type="Proteomes" id="UP001215956"/>
    </source>
</evidence>
<gene>
    <name evidence="1" type="ORF">P0O24_01275</name>
</gene>